<dbReference type="AlphaFoldDB" id="A0A8K0T5V7"/>
<reference evidence="6" key="1">
    <citation type="journal article" date="2021" name="Nat. Commun.">
        <title>Genetic determinants of endophytism in the Arabidopsis root mycobiome.</title>
        <authorList>
            <person name="Mesny F."/>
            <person name="Miyauchi S."/>
            <person name="Thiergart T."/>
            <person name="Pickel B."/>
            <person name="Atanasova L."/>
            <person name="Karlsson M."/>
            <person name="Huettel B."/>
            <person name="Barry K.W."/>
            <person name="Haridas S."/>
            <person name="Chen C."/>
            <person name="Bauer D."/>
            <person name="Andreopoulos W."/>
            <person name="Pangilinan J."/>
            <person name="LaButti K."/>
            <person name="Riley R."/>
            <person name="Lipzen A."/>
            <person name="Clum A."/>
            <person name="Drula E."/>
            <person name="Henrissat B."/>
            <person name="Kohler A."/>
            <person name="Grigoriev I.V."/>
            <person name="Martin F.M."/>
            <person name="Hacquard S."/>
        </authorList>
    </citation>
    <scope>NUCLEOTIDE SEQUENCE</scope>
    <source>
        <strain evidence="6">MPI-CAGE-AT-0016</strain>
    </source>
</reference>
<evidence type="ECO:0000259" key="5">
    <source>
        <dbReference type="PROSITE" id="PS00498"/>
    </source>
</evidence>
<proteinExistence type="predicted"/>
<evidence type="ECO:0000256" key="3">
    <source>
        <dbReference type="SAM" id="SignalP"/>
    </source>
</evidence>
<dbReference type="PANTHER" id="PTHR11474:SF126">
    <property type="entry name" value="TYROSINASE-LIKE PROTEIN TYR-1-RELATED"/>
    <property type="match status" value="1"/>
</dbReference>
<accession>A0A8K0T5V7</accession>
<keyword evidence="2" id="KW-0186">Copper</keyword>
<feature type="domain" description="Tyrosinase copper-binding" evidence="4">
    <location>
        <begin position="88"/>
        <end position="105"/>
    </location>
</feature>
<dbReference type="Proteomes" id="UP000813385">
    <property type="component" value="Unassembled WGS sequence"/>
</dbReference>
<dbReference type="SUPFAM" id="SSF48056">
    <property type="entry name" value="Di-copper centre-containing domain"/>
    <property type="match status" value="1"/>
</dbReference>
<dbReference type="GO" id="GO:0046872">
    <property type="term" value="F:metal ion binding"/>
    <property type="evidence" value="ECO:0007669"/>
    <property type="project" value="UniProtKB-KW"/>
</dbReference>
<evidence type="ECO:0000313" key="7">
    <source>
        <dbReference type="Proteomes" id="UP000813385"/>
    </source>
</evidence>
<dbReference type="EMBL" id="JAGPXD010000007">
    <property type="protein sequence ID" value="KAH7347249.1"/>
    <property type="molecule type" value="Genomic_DNA"/>
</dbReference>
<dbReference type="PROSITE" id="PS00498">
    <property type="entry name" value="TYROSINASE_2"/>
    <property type="match status" value="1"/>
</dbReference>
<dbReference type="PRINTS" id="PR00092">
    <property type="entry name" value="TYROSINASE"/>
</dbReference>
<gene>
    <name evidence="6" type="ORF">B0T11DRAFT_302488</name>
</gene>
<dbReference type="GO" id="GO:0016491">
    <property type="term" value="F:oxidoreductase activity"/>
    <property type="evidence" value="ECO:0007669"/>
    <property type="project" value="InterPro"/>
</dbReference>
<evidence type="ECO:0000259" key="4">
    <source>
        <dbReference type="PROSITE" id="PS00497"/>
    </source>
</evidence>
<dbReference type="PANTHER" id="PTHR11474">
    <property type="entry name" value="TYROSINASE FAMILY MEMBER"/>
    <property type="match status" value="1"/>
</dbReference>
<evidence type="ECO:0000313" key="6">
    <source>
        <dbReference type="EMBL" id="KAH7347249.1"/>
    </source>
</evidence>
<feature type="domain" description="Tyrosinase copper-binding" evidence="5">
    <location>
        <begin position="234"/>
        <end position="245"/>
    </location>
</feature>
<keyword evidence="3" id="KW-0732">Signal</keyword>
<evidence type="ECO:0000256" key="2">
    <source>
        <dbReference type="ARBA" id="ARBA00023008"/>
    </source>
</evidence>
<dbReference type="PROSITE" id="PS00497">
    <property type="entry name" value="TYROSINASE_1"/>
    <property type="match status" value="1"/>
</dbReference>
<dbReference type="InterPro" id="IPR050316">
    <property type="entry name" value="Tyrosinase/Hemocyanin"/>
</dbReference>
<feature type="signal peptide" evidence="3">
    <location>
        <begin position="1"/>
        <end position="20"/>
    </location>
</feature>
<comment type="caution">
    <text evidence="6">The sequence shown here is derived from an EMBL/GenBank/DDBJ whole genome shotgun (WGS) entry which is preliminary data.</text>
</comment>
<feature type="chain" id="PRO_5035437383" description="Tyrosinase copper-binding domain-containing protein" evidence="3">
    <location>
        <begin position="21"/>
        <end position="342"/>
    </location>
</feature>
<protein>
    <recommendedName>
        <fullName evidence="4 5">Tyrosinase copper-binding domain-containing protein</fullName>
    </recommendedName>
</protein>
<dbReference type="InterPro" id="IPR002227">
    <property type="entry name" value="Tyrosinase_Cu-bd"/>
</dbReference>
<organism evidence="6 7">
    <name type="scientific">Plectosphaerella cucumerina</name>
    <dbReference type="NCBI Taxonomy" id="40658"/>
    <lineage>
        <taxon>Eukaryota</taxon>
        <taxon>Fungi</taxon>
        <taxon>Dikarya</taxon>
        <taxon>Ascomycota</taxon>
        <taxon>Pezizomycotina</taxon>
        <taxon>Sordariomycetes</taxon>
        <taxon>Hypocreomycetidae</taxon>
        <taxon>Glomerellales</taxon>
        <taxon>Plectosphaerellaceae</taxon>
        <taxon>Plectosphaerella</taxon>
    </lineage>
</organism>
<dbReference type="OrthoDB" id="6132182at2759"/>
<keyword evidence="1" id="KW-0479">Metal-binding</keyword>
<dbReference type="InterPro" id="IPR008922">
    <property type="entry name" value="Di-copper_centre_dom_sf"/>
</dbReference>
<sequence>MSVTVTRLLLAALAATGSLASPTVKRQTACTAPKQRRAWHTLDDEEKRAYIDAERCLMSKPGTLGLYGGVTKFDELQSAHVLSTGVTHRVGAFLPFHRLLLFAHETLLETECGYTGGQPYWQEQLDSGNFINSILLDPNTGFGGDGNPDNNCITDGPFASYTNQIGIGYDLQEQCIRRAVNDSASAYTSDYYVDSCLAATGWDEAWHCIESWPHYGGHSGVGAQMSNPISSPGDPLFYLHHTWLDKIWADWQSFDPERRTVEIWGENRQLGTPTGPEPCGGVELFGAPPAEIPGIQIEGDNGGCQTTLGHVLDMRGIIPSRSIGEVMHTVGEVLCYEYVQAA</sequence>
<dbReference type="Gene3D" id="1.10.1280.10">
    <property type="entry name" value="Di-copper center containing domain from catechol oxidase"/>
    <property type="match status" value="1"/>
</dbReference>
<name>A0A8K0T5V7_9PEZI</name>
<keyword evidence="7" id="KW-1185">Reference proteome</keyword>
<dbReference type="Pfam" id="PF00264">
    <property type="entry name" value="Tyrosinase"/>
    <property type="match status" value="1"/>
</dbReference>
<evidence type="ECO:0000256" key="1">
    <source>
        <dbReference type="ARBA" id="ARBA00022723"/>
    </source>
</evidence>